<accession>A0A6L4WXQ8</accession>
<keyword evidence="1" id="KW-0812">Transmembrane</keyword>
<dbReference type="EMBL" id="WBSM01000013">
    <property type="protein sequence ID" value="KAB8286932.1"/>
    <property type="molecule type" value="Genomic_DNA"/>
</dbReference>
<proteinExistence type="predicted"/>
<sequence length="241" mass="25480">MPMSDMTAAMAAGLVMMAIMIGDDADRCARRLRSLTVGRSCGCPYDARRTVADPDVSVRCGRTDRAVTSAGRIGIAAVIAAACASLRSGATPVEAFETQLGRRFAVARLTESRVRALLVERALPKESAASIGIVACEIAVAARLSDALGCPMAQCLETVGAAYRRSRLLDDLRAQSFAVPQATVRLLSALPAVTVLFGEFLGARPMAFLLGSAQGWGCLMLGAICYAIGMAWMRAMMRDIE</sequence>
<gene>
    <name evidence="2" type="ORF">DSM100688_2045</name>
</gene>
<keyword evidence="1" id="KW-0472">Membrane</keyword>
<reference evidence="2 3" key="1">
    <citation type="submission" date="2019-10" db="EMBL/GenBank/DDBJ databases">
        <title>Characterization of the phylogenetic diversity of two novel species belonging to the genus Bifidobacterium: Bifidobacterium cebidarum sp. nov. and Bifidobacterium leontopitheci sp. nov.</title>
        <authorList>
            <person name="Lugli G.A."/>
            <person name="Duranti S."/>
            <person name="Milani C."/>
            <person name="Turroni F."/>
            <person name="Ventura M."/>
        </authorList>
    </citation>
    <scope>NUCLEOTIDE SEQUENCE [LARGE SCALE GENOMIC DNA]</scope>
    <source>
        <strain evidence="2 3">DSM 100688</strain>
    </source>
</reference>
<evidence type="ECO:0000313" key="2">
    <source>
        <dbReference type="EMBL" id="KAB8286932.1"/>
    </source>
</evidence>
<feature type="transmembrane region" description="Helical" evidence="1">
    <location>
        <begin position="213"/>
        <end position="233"/>
    </location>
</feature>
<dbReference type="Proteomes" id="UP000482084">
    <property type="component" value="Unassembled WGS sequence"/>
</dbReference>
<name>A0A6L4WXQ8_9BIFI</name>
<evidence type="ECO:0000313" key="3">
    <source>
        <dbReference type="Proteomes" id="UP000482084"/>
    </source>
</evidence>
<keyword evidence="1" id="KW-1133">Transmembrane helix</keyword>
<organism evidence="2 3">
    <name type="scientific">Bifidobacterium ramosum</name>
    <dbReference type="NCBI Taxonomy" id="1798158"/>
    <lineage>
        <taxon>Bacteria</taxon>
        <taxon>Bacillati</taxon>
        <taxon>Actinomycetota</taxon>
        <taxon>Actinomycetes</taxon>
        <taxon>Bifidobacteriales</taxon>
        <taxon>Bifidobacteriaceae</taxon>
        <taxon>Bifidobacterium</taxon>
    </lineage>
</organism>
<comment type="caution">
    <text evidence="2">The sequence shown here is derived from an EMBL/GenBank/DDBJ whole genome shotgun (WGS) entry which is preliminary data.</text>
</comment>
<keyword evidence="3" id="KW-1185">Reference proteome</keyword>
<dbReference type="AlphaFoldDB" id="A0A6L4WXQ8"/>
<evidence type="ECO:0000256" key="1">
    <source>
        <dbReference type="SAM" id="Phobius"/>
    </source>
</evidence>
<protein>
    <submittedName>
        <fullName evidence="2">Flp pilus assembly protein</fullName>
    </submittedName>
</protein>